<evidence type="ECO:0000313" key="2">
    <source>
        <dbReference type="WBParaSite" id="JU765_v2.g13933.t1"/>
    </source>
</evidence>
<evidence type="ECO:0000313" key="1">
    <source>
        <dbReference type="Proteomes" id="UP000887576"/>
    </source>
</evidence>
<sequence length="254" mass="28657">MNVDGIIADLKVQLTQKRIGPIDDGHTILKIVQDSQFRRKQCWVDMSAAKRAILSQVGHNLNDPKYPSETYLRRELVCWGDCVKLNYGENPSHNPYLWGYMTAYTEQCARIFHGLRIDNCHSTPIHVAEYLLNKAREIRPDLYVVAELFTGSEDLDHLFVNRLGITSLIREAQNAPDSHEQGRFVYRYGGDPVAAFRSKDLRPAPPGVAHALLFDQTHDNPAAAVKRTFYDFVPTAAMTSIAYCAAGSTRVHLL</sequence>
<reference evidence="2" key="1">
    <citation type="submission" date="2022-11" db="UniProtKB">
        <authorList>
            <consortium name="WormBaseParasite"/>
        </authorList>
    </citation>
    <scope>IDENTIFICATION</scope>
</reference>
<proteinExistence type="predicted"/>
<organism evidence="1 2">
    <name type="scientific">Panagrolaimus sp. JU765</name>
    <dbReference type="NCBI Taxonomy" id="591449"/>
    <lineage>
        <taxon>Eukaryota</taxon>
        <taxon>Metazoa</taxon>
        <taxon>Ecdysozoa</taxon>
        <taxon>Nematoda</taxon>
        <taxon>Chromadorea</taxon>
        <taxon>Rhabditida</taxon>
        <taxon>Tylenchina</taxon>
        <taxon>Panagrolaimomorpha</taxon>
        <taxon>Panagrolaimoidea</taxon>
        <taxon>Panagrolaimidae</taxon>
        <taxon>Panagrolaimus</taxon>
    </lineage>
</organism>
<name>A0AC34Q8Q6_9BILA</name>
<dbReference type="Proteomes" id="UP000887576">
    <property type="component" value="Unplaced"/>
</dbReference>
<dbReference type="WBParaSite" id="JU765_v2.g13933.t1">
    <property type="protein sequence ID" value="JU765_v2.g13933.t1"/>
    <property type="gene ID" value="JU765_v2.g13933"/>
</dbReference>
<accession>A0AC34Q8Q6</accession>
<protein>
    <submittedName>
        <fullName evidence="2">Glycogen debranching enzyme glucanotransferase domain-containing protein</fullName>
    </submittedName>
</protein>